<organism evidence="1 2">
    <name type="scientific">Turnera subulata</name>
    <dbReference type="NCBI Taxonomy" id="218843"/>
    <lineage>
        <taxon>Eukaryota</taxon>
        <taxon>Viridiplantae</taxon>
        <taxon>Streptophyta</taxon>
        <taxon>Embryophyta</taxon>
        <taxon>Tracheophyta</taxon>
        <taxon>Spermatophyta</taxon>
        <taxon>Magnoliopsida</taxon>
        <taxon>eudicotyledons</taxon>
        <taxon>Gunneridae</taxon>
        <taxon>Pentapetalae</taxon>
        <taxon>rosids</taxon>
        <taxon>fabids</taxon>
        <taxon>Malpighiales</taxon>
        <taxon>Passifloraceae</taxon>
        <taxon>Turnera</taxon>
    </lineage>
</organism>
<keyword evidence="2" id="KW-1185">Reference proteome</keyword>
<evidence type="ECO:0000313" key="2">
    <source>
        <dbReference type="Proteomes" id="UP001141552"/>
    </source>
</evidence>
<proteinExistence type="predicted"/>
<evidence type="ECO:0000313" key="1">
    <source>
        <dbReference type="EMBL" id="KAJ4832408.1"/>
    </source>
</evidence>
<dbReference type="AlphaFoldDB" id="A0A9Q0J8L0"/>
<gene>
    <name evidence="1" type="ORF">Tsubulata_018944</name>
</gene>
<protein>
    <submittedName>
        <fullName evidence="1">Uncharacterized protein</fullName>
    </submittedName>
</protein>
<accession>A0A9Q0J8L0</accession>
<reference evidence="1" key="2">
    <citation type="journal article" date="2023" name="Plants (Basel)">
        <title>Annotation of the Turnera subulata (Passifloraceae) Draft Genome Reveals the S-Locus Evolved after the Divergence of Turneroideae from Passifloroideae in a Stepwise Manner.</title>
        <authorList>
            <person name="Henning P.M."/>
            <person name="Roalson E.H."/>
            <person name="Mir W."/>
            <person name="McCubbin A.G."/>
            <person name="Shore J.S."/>
        </authorList>
    </citation>
    <scope>NUCLEOTIDE SEQUENCE</scope>
    <source>
        <strain evidence="1">F60SS</strain>
    </source>
</reference>
<name>A0A9Q0J8L0_9ROSI</name>
<sequence length="191" mass="20955">MPLNPQAIFSFTVCMCGNGGNECATGGGISWVMPDSVENWFVQWAEASGSSHSRSSWITIGFGMIWSIWLARNNLIFNNKMIDEDEVVDIAIARAMWWFISNNPKFPYNTAAVMVSAECFKDCYAAFISSGCYSPLSSTLSSQLFAGNGEFSRYDEEDSPPAESIRFPTLVPALLEAEIQELVVGKGKSAT</sequence>
<comment type="caution">
    <text evidence="1">The sequence shown here is derived from an EMBL/GenBank/DDBJ whole genome shotgun (WGS) entry which is preliminary data.</text>
</comment>
<dbReference type="EMBL" id="JAKUCV010005142">
    <property type="protein sequence ID" value="KAJ4832408.1"/>
    <property type="molecule type" value="Genomic_DNA"/>
</dbReference>
<dbReference type="OrthoDB" id="1712133at2759"/>
<reference evidence="1" key="1">
    <citation type="submission" date="2022-02" db="EMBL/GenBank/DDBJ databases">
        <authorList>
            <person name="Henning P.M."/>
            <person name="McCubbin A.G."/>
            <person name="Shore J.S."/>
        </authorList>
    </citation>
    <scope>NUCLEOTIDE SEQUENCE</scope>
    <source>
        <strain evidence="1">F60SS</strain>
        <tissue evidence="1">Leaves</tissue>
    </source>
</reference>
<dbReference type="Proteomes" id="UP001141552">
    <property type="component" value="Unassembled WGS sequence"/>
</dbReference>